<sequence length="267" mass="30961">MILLLLTTLFTTVSTEKCYGVVFTNRCYDIEILKEGINNIHQMALNDNDNTLYFTFDQIAKIPMRGLGFLNLNTKASGVIDGIRNATGVAVDRRRNRIYVGGADGLFFLNENKVPETLPVQDNIQYLFFKDIIYFINRRREVYRFDNGFVSPLQEVSGIAVDKLIIDDEYNMFFLQNRKLSRVRLGTRAVNTHERYTVDAITTDFNFKPYISTTDGLYVYNKYKYALDKVSNIVNLRELTFNRQGDPIYVVFDNLVKLNNPSPYIRE</sequence>
<keyword evidence="2" id="KW-1185">Reference proteome</keyword>
<comment type="caution">
    <text evidence="1">The sequence shown here is derived from an EMBL/GenBank/DDBJ whole genome shotgun (WGS) entry which is preliminary data.</text>
</comment>
<evidence type="ECO:0000313" key="1">
    <source>
        <dbReference type="EMBL" id="KAJ8708122.1"/>
    </source>
</evidence>
<evidence type="ECO:0000313" key="2">
    <source>
        <dbReference type="Proteomes" id="UP001231649"/>
    </source>
</evidence>
<gene>
    <name evidence="1" type="ORF">PYW08_010488</name>
</gene>
<name>A0ACC2Q4Y0_9NEOP</name>
<reference evidence="1" key="1">
    <citation type="submission" date="2023-03" db="EMBL/GenBank/DDBJ databases">
        <title>Chromosome-level genomes of two armyworms, Mythimna separata and Mythimna loreyi, provide insights into the biosynthesis and reception of sex pheromones.</title>
        <authorList>
            <person name="Zhao H."/>
        </authorList>
    </citation>
    <scope>NUCLEOTIDE SEQUENCE</scope>
    <source>
        <strain evidence="1">BeijingLab</strain>
    </source>
</reference>
<proteinExistence type="predicted"/>
<organism evidence="1 2">
    <name type="scientific">Mythimna loreyi</name>
    <dbReference type="NCBI Taxonomy" id="667449"/>
    <lineage>
        <taxon>Eukaryota</taxon>
        <taxon>Metazoa</taxon>
        <taxon>Ecdysozoa</taxon>
        <taxon>Arthropoda</taxon>
        <taxon>Hexapoda</taxon>
        <taxon>Insecta</taxon>
        <taxon>Pterygota</taxon>
        <taxon>Neoptera</taxon>
        <taxon>Endopterygota</taxon>
        <taxon>Lepidoptera</taxon>
        <taxon>Glossata</taxon>
        <taxon>Ditrysia</taxon>
        <taxon>Noctuoidea</taxon>
        <taxon>Noctuidae</taxon>
        <taxon>Noctuinae</taxon>
        <taxon>Hadenini</taxon>
        <taxon>Mythimna</taxon>
    </lineage>
</organism>
<accession>A0ACC2Q4Y0</accession>
<protein>
    <submittedName>
        <fullName evidence="1">Uncharacterized protein</fullName>
    </submittedName>
</protein>
<dbReference type="EMBL" id="CM056802">
    <property type="protein sequence ID" value="KAJ8708122.1"/>
    <property type="molecule type" value="Genomic_DNA"/>
</dbReference>
<dbReference type="Proteomes" id="UP001231649">
    <property type="component" value="Chromosome 26"/>
</dbReference>